<sequence length="272" mass="30236">YTADDDSGRLVCDNWQPEGSLEQDVSQRIAAAPAPQAVPEDLLEQAKAAAGTRAEVLDLRPLYTDDWRHELKGGFVNLSECIDQMDDPAECLERCTRGFHYAFDSKFIDRAPSAVCTDPKCVSKKKATLTRKKNAAGQARKKAEVKAIKEAVAQTTTLDRPRIKLILLAQMDGLHASRAYYYGTEGGVKKPEKWLWDKVSAGTPENDRTRGKLFKAIDRLSDDELAKLVVEFMFYYLTDKGDIGSYEIKAADPLSWMGVAIEIESSGDKDHA</sequence>
<dbReference type="EMBL" id="BARW01016846">
    <property type="protein sequence ID" value="GAI95850.1"/>
    <property type="molecule type" value="Genomic_DNA"/>
</dbReference>
<comment type="caution">
    <text evidence="1">The sequence shown here is derived from an EMBL/GenBank/DDBJ whole genome shotgun (WGS) entry which is preliminary data.</text>
</comment>
<protein>
    <submittedName>
        <fullName evidence="1">Uncharacterized protein</fullName>
    </submittedName>
</protein>
<proteinExistence type="predicted"/>
<accession>X1U7L8</accession>
<gene>
    <name evidence="1" type="ORF">S12H4_29240</name>
</gene>
<feature type="non-terminal residue" evidence="1">
    <location>
        <position position="1"/>
    </location>
</feature>
<evidence type="ECO:0000313" key="1">
    <source>
        <dbReference type="EMBL" id="GAI95850.1"/>
    </source>
</evidence>
<dbReference type="AlphaFoldDB" id="X1U7L8"/>
<reference evidence="1" key="1">
    <citation type="journal article" date="2014" name="Front. Microbiol.">
        <title>High frequency of phylogenetically diverse reductive dehalogenase-homologous genes in deep subseafloor sedimentary metagenomes.</title>
        <authorList>
            <person name="Kawai M."/>
            <person name="Futagami T."/>
            <person name="Toyoda A."/>
            <person name="Takaki Y."/>
            <person name="Nishi S."/>
            <person name="Hori S."/>
            <person name="Arai W."/>
            <person name="Tsubouchi T."/>
            <person name="Morono Y."/>
            <person name="Uchiyama I."/>
            <person name="Ito T."/>
            <person name="Fujiyama A."/>
            <person name="Inagaki F."/>
            <person name="Takami H."/>
        </authorList>
    </citation>
    <scope>NUCLEOTIDE SEQUENCE</scope>
    <source>
        <strain evidence="1">Expedition CK06-06</strain>
    </source>
</reference>
<organism evidence="1">
    <name type="scientific">marine sediment metagenome</name>
    <dbReference type="NCBI Taxonomy" id="412755"/>
    <lineage>
        <taxon>unclassified sequences</taxon>
        <taxon>metagenomes</taxon>
        <taxon>ecological metagenomes</taxon>
    </lineage>
</organism>
<name>X1U7L8_9ZZZZ</name>